<evidence type="ECO:0000256" key="1">
    <source>
        <dbReference type="ARBA" id="ARBA00004418"/>
    </source>
</evidence>
<dbReference type="EMBL" id="BAAANF010000003">
    <property type="protein sequence ID" value="GAA1669845.1"/>
    <property type="molecule type" value="Genomic_DNA"/>
</dbReference>
<keyword evidence="3" id="KW-0574">Periplasm</keyword>
<gene>
    <name evidence="8" type="ORF">GCM10009745_10380</name>
</gene>
<dbReference type="PANTHER" id="PTHR39210">
    <property type="entry name" value="HEPARIN-SULFATE LYASE"/>
    <property type="match status" value="1"/>
</dbReference>
<keyword evidence="5" id="KW-0472">Membrane</keyword>
<accession>A0ABP4SH26</accession>
<evidence type="ECO:0000259" key="6">
    <source>
        <dbReference type="Pfam" id="PF07940"/>
    </source>
</evidence>
<dbReference type="RefSeq" id="WP_344145732.1">
    <property type="nucleotide sequence ID" value="NZ_BAAANF010000003.1"/>
</dbReference>
<feature type="transmembrane region" description="Helical" evidence="5">
    <location>
        <begin position="12"/>
        <end position="38"/>
    </location>
</feature>
<reference evidence="9" key="1">
    <citation type="journal article" date="2019" name="Int. J. Syst. Evol. Microbiol.">
        <title>The Global Catalogue of Microorganisms (GCM) 10K type strain sequencing project: providing services to taxonomists for standard genome sequencing and annotation.</title>
        <authorList>
            <consortium name="The Broad Institute Genomics Platform"/>
            <consortium name="The Broad Institute Genome Sequencing Center for Infectious Disease"/>
            <person name="Wu L."/>
            <person name="Ma J."/>
        </authorList>
    </citation>
    <scope>NUCLEOTIDE SEQUENCE [LARGE SCALE GENOMIC DNA]</scope>
    <source>
        <strain evidence="9">JCM 14307</strain>
    </source>
</reference>
<dbReference type="Proteomes" id="UP001500280">
    <property type="component" value="Unassembled WGS sequence"/>
</dbReference>
<protein>
    <recommendedName>
        <fullName evidence="10">Heparin-sulfate lyase N-terminal domain-containing protein</fullName>
    </recommendedName>
</protein>
<sequence length="650" mass="70667">MGEHKGELRRKLGNTVALVAVCALICGIAFTGAIVLLMPSEKGHIAPVGTTRPTAPVSQPVAAPVPAAPRTTPATKGYACPGYSGLQQKIPLKLVLEDTFAWGNNPPYKAGNGSGDIKWESNPYQDPSWHLWLHSLRWLGNGIDSMKAGNAAARTHTLAIIQDWVRDNPFPWLATSNSTTSKGDASASESTMHRTNVLICARQAVLTGLHAKTLPAQYKWLDDALLTHARYMIDHWSGSRNHGTDESIALFGVGCTFGRQDLMRKAIDRFNTGVVQSIDSEGTTNEQSVGYAGFNYRLWGRAAEVVRRCGQSPGPAIDARRKLLADWMALATKPNGELFQIGNTTRDKVQSVPGTPWEFVATQGKSGPRPDRRTGIFKGGYIFGRTGWGEKRPFGEESAYSIRFGPSKKYHGHDDHMSINYNWHGQDVLIDPGYYGYKKGDLQAWAPSQAAHNVMTIPTAQGKLVPTRLVGSVSTANSDYYELADDPAEGVSRIRDVLILKDPDVVIALDRGESGSNQRYETLWHLPPGQTVTVQSPTTAVATGATVQTHLFQIPFGETTGTTTVEQGKSNPAQGWYLPDIFNARPAPVVKFTQTGQNARILSVIAPSANGEKVTYSTRSAGTNFFVELSIGAKKVTVKITPDGRLTRMN</sequence>
<dbReference type="Gene3D" id="2.70.98.70">
    <property type="match status" value="1"/>
</dbReference>
<dbReference type="InterPro" id="IPR012480">
    <property type="entry name" value="Hepar_II_III_C"/>
</dbReference>
<name>A0ABP4SH26_9ACTN</name>
<proteinExistence type="predicted"/>
<evidence type="ECO:0000256" key="2">
    <source>
        <dbReference type="ARBA" id="ARBA00022729"/>
    </source>
</evidence>
<organism evidence="8 9">
    <name type="scientific">Kribbella yunnanensis</name>
    <dbReference type="NCBI Taxonomy" id="190194"/>
    <lineage>
        <taxon>Bacteria</taxon>
        <taxon>Bacillati</taxon>
        <taxon>Actinomycetota</taxon>
        <taxon>Actinomycetes</taxon>
        <taxon>Propionibacteriales</taxon>
        <taxon>Kribbellaceae</taxon>
        <taxon>Kribbella</taxon>
    </lineage>
</organism>
<keyword evidence="5" id="KW-1133">Transmembrane helix</keyword>
<dbReference type="Gene3D" id="1.50.10.100">
    <property type="entry name" value="Chondroitin AC/alginate lyase"/>
    <property type="match status" value="1"/>
</dbReference>
<keyword evidence="4" id="KW-0456">Lyase</keyword>
<evidence type="ECO:0000256" key="5">
    <source>
        <dbReference type="SAM" id="Phobius"/>
    </source>
</evidence>
<comment type="caution">
    <text evidence="8">The sequence shown here is derived from an EMBL/GenBank/DDBJ whole genome shotgun (WGS) entry which is preliminary data.</text>
</comment>
<keyword evidence="5" id="KW-0812">Transmembrane</keyword>
<dbReference type="PANTHER" id="PTHR39210:SF1">
    <property type="entry name" value="HEPARIN-SULFATE LYASE"/>
    <property type="match status" value="1"/>
</dbReference>
<feature type="domain" description="Heparinase II/III-like C-terminal" evidence="6">
    <location>
        <begin position="405"/>
        <end position="597"/>
    </location>
</feature>
<comment type="subcellular location">
    <subcellularLocation>
        <location evidence="1">Periplasm</location>
    </subcellularLocation>
</comment>
<evidence type="ECO:0000259" key="7">
    <source>
        <dbReference type="Pfam" id="PF16889"/>
    </source>
</evidence>
<evidence type="ECO:0000313" key="8">
    <source>
        <dbReference type="EMBL" id="GAA1669845.1"/>
    </source>
</evidence>
<evidence type="ECO:0000256" key="4">
    <source>
        <dbReference type="ARBA" id="ARBA00023239"/>
    </source>
</evidence>
<evidence type="ECO:0008006" key="10">
    <source>
        <dbReference type="Google" id="ProtNLM"/>
    </source>
</evidence>
<dbReference type="Pfam" id="PF07940">
    <property type="entry name" value="Hepar_II_III_C"/>
    <property type="match status" value="1"/>
</dbReference>
<evidence type="ECO:0000256" key="3">
    <source>
        <dbReference type="ARBA" id="ARBA00022764"/>
    </source>
</evidence>
<keyword evidence="9" id="KW-1185">Reference proteome</keyword>
<keyword evidence="2" id="KW-0732">Signal</keyword>
<evidence type="ECO:0000313" key="9">
    <source>
        <dbReference type="Proteomes" id="UP001500280"/>
    </source>
</evidence>
<dbReference type="SUPFAM" id="SSF48230">
    <property type="entry name" value="Chondroitin AC/alginate lyase"/>
    <property type="match status" value="1"/>
</dbReference>
<dbReference type="InterPro" id="IPR031680">
    <property type="entry name" value="Hepar_II_III_N"/>
</dbReference>
<feature type="domain" description="Heparin-sulfate lyase N-terminal" evidence="7">
    <location>
        <begin position="95"/>
        <end position="291"/>
    </location>
</feature>
<dbReference type="InterPro" id="IPR008929">
    <property type="entry name" value="Chondroitin_lyas"/>
</dbReference>
<dbReference type="Pfam" id="PF16889">
    <property type="entry name" value="Hepar_II_III_N"/>
    <property type="match status" value="1"/>
</dbReference>